<dbReference type="InterPro" id="IPR038408">
    <property type="entry name" value="GNK2_sf"/>
</dbReference>
<dbReference type="CDD" id="cd23509">
    <property type="entry name" value="Gnk2-like"/>
    <property type="match status" value="1"/>
</dbReference>
<dbReference type="GO" id="GO:0009506">
    <property type="term" value="C:plasmodesma"/>
    <property type="evidence" value="ECO:0007669"/>
    <property type="project" value="UniProtKB-SubCell"/>
</dbReference>
<proteinExistence type="inferred from homology"/>
<evidence type="ECO:0000313" key="12">
    <source>
        <dbReference type="Proteomes" id="UP001603857"/>
    </source>
</evidence>
<dbReference type="InterPro" id="IPR002902">
    <property type="entry name" value="GNK2"/>
</dbReference>
<evidence type="ECO:0000256" key="8">
    <source>
        <dbReference type="ARBA" id="ARBA00038393"/>
    </source>
</evidence>
<reference evidence="11 12" key="1">
    <citation type="submission" date="2024-08" db="EMBL/GenBank/DDBJ databases">
        <title>Insights into the chromosomal genome structure of Flemingia macrophylla.</title>
        <authorList>
            <person name="Ding Y."/>
            <person name="Zhao Y."/>
            <person name="Bi W."/>
            <person name="Wu M."/>
            <person name="Zhao G."/>
            <person name="Gong Y."/>
            <person name="Li W."/>
            <person name="Zhang P."/>
        </authorList>
    </citation>
    <scope>NUCLEOTIDE SEQUENCE [LARGE SCALE GENOMIC DNA]</scope>
    <source>
        <strain evidence="11">DYQJB</strain>
        <tissue evidence="11">Leaf</tissue>
    </source>
</reference>
<evidence type="ECO:0000256" key="7">
    <source>
        <dbReference type="ARBA" id="ARBA00024184"/>
    </source>
</evidence>
<keyword evidence="2" id="KW-0945">Host-virus interaction</keyword>
<evidence type="ECO:0000256" key="2">
    <source>
        <dbReference type="ARBA" id="ARBA00022581"/>
    </source>
</evidence>
<gene>
    <name evidence="11" type="ORF">Fmac_026061</name>
</gene>
<accession>A0ABD1LDV1</accession>
<keyword evidence="12" id="KW-1185">Reference proteome</keyword>
<protein>
    <recommendedName>
        <fullName evidence="10">Gnk2-homologous domain-containing protein</fullName>
    </recommendedName>
</protein>
<evidence type="ECO:0000256" key="4">
    <source>
        <dbReference type="ARBA" id="ARBA00022737"/>
    </source>
</evidence>
<feature type="region of interest" description="Disordered" evidence="9">
    <location>
        <begin position="144"/>
        <end position="195"/>
    </location>
</feature>
<organism evidence="11 12">
    <name type="scientific">Flemingia macrophylla</name>
    <dbReference type="NCBI Taxonomy" id="520843"/>
    <lineage>
        <taxon>Eukaryota</taxon>
        <taxon>Viridiplantae</taxon>
        <taxon>Streptophyta</taxon>
        <taxon>Embryophyta</taxon>
        <taxon>Tracheophyta</taxon>
        <taxon>Spermatophyta</taxon>
        <taxon>Magnoliopsida</taxon>
        <taxon>eudicotyledons</taxon>
        <taxon>Gunneridae</taxon>
        <taxon>Pentapetalae</taxon>
        <taxon>rosids</taxon>
        <taxon>fabids</taxon>
        <taxon>Fabales</taxon>
        <taxon>Fabaceae</taxon>
        <taxon>Papilionoideae</taxon>
        <taxon>50 kb inversion clade</taxon>
        <taxon>NPAAA clade</taxon>
        <taxon>indigoferoid/millettioid clade</taxon>
        <taxon>Phaseoleae</taxon>
        <taxon>Flemingia</taxon>
    </lineage>
</organism>
<dbReference type="PANTHER" id="PTHR32080:SF36">
    <property type="entry name" value="PLASMODESMATA-LOCATED PROTEIN 1"/>
    <property type="match status" value="1"/>
</dbReference>
<keyword evidence="5" id="KW-0965">Cell junction</keyword>
<dbReference type="Gene3D" id="3.30.430.20">
    <property type="entry name" value="Gnk2 domain, C-X8-C-X2-C motif"/>
    <property type="match status" value="1"/>
</dbReference>
<dbReference type="PROSITE" id="PS01047">
    <property type="entry name" value="HMA_1"/>
    <property type="match status" value="1"/>
</dbReference>
<comment type="subcellular location">
    <subcellularLocation>
        <location evidence="7">Cell junction</location>
        <location evidence="7">Plasmodesma</location>
    </subcellularLocation>
    <subcellularLocation>
        <location evidence="1">Cell membrane</location>
        <topology evidence="1">Single-pass type I membrane protein</topology>
    </subcellularLocation>
</comment>
<dbReference type="EMBL" id="JBGMDY010000009">
    <property type="protein sequence ID" value="KAL2321682.1"/>
    <property type="molecule type" value="Genomic_DNA"/>
</dbReference>
<name>A0ABD1LDV1_9FABA</name>
<evidence type="ECO:0000256" key="1">
    <source>
        <dbReference type="ARBA" id="ARBA00004251"/>
    </source>
</evidence>
<dbReference type="AlphaFoldDB" id="A0ABD1LDV1"/>
<evidence type="ECO:0000256" key="5">
    <source>
        <dbReference type="ARBA" id="ARBA00022949"/>
    </source>
</evidence>
<evidence type="ECO:0000313" key="11">
    <source>
        <dbReference type="EMBL" id="KAL2321682.1"/>
    </source>
</evidence>
<evidence type="ECO:0000256" key="9">
    <source>
        <dbReference type="SAM" id="MobiDB-lite"/>
    </source>
</evidence>
<evidence type="ECO:0000259" key="10">
    <source>
        <dbReference type="PROSITE" id="PS51473"/>
    </source>
</evidence>
<dbReference type="InterPro" id="IPR017969">
    <property type="entry name" value="Heavy-metal-associated_CS"/>
</dbReference>
<dbReference type="InterPro" id="IPR051378">
    <property type="entry name" value="Cell2Cell_Antifungal"/>
</dbReference>
<keyword evidence="4" id="KW-0677">Repeat</keyword>
<evidence type="ECO:0000256" key="6">
    <source>
        <dbReference type="ARBA" id="ARBA00023157"/>
    </source>
</evidence>
<feature type="domain" description="Gnk2-homologous" evidence="10">
    <location>
        <begin position="1"/>
        <end position="85"/>
    </location>
</feature>
<keyword evidence="6" id="KW-1015">Disulfide bond</keyword>
<dbReference type="Pfam" id="PF01657">
    <property type="entry name" value="Stress-antifung"/>
    <property type="match status" value="1"/>
</dbReference>
<evidence type="ECO:0000256" key="3">
    <source>
        <dbReference type="ARBA" id="ARBA00022729"/>
    </source>
</evidence>
<feature type="compositionally biased region" description="Basic residues" evidence="9">
    <location>
        <begin position="152"/>
        <end position="164"/>
    </location>
</feature>
<sequence length="220" mass="24140">MVGDPSLLKPLLASSVSDSSQKPFAAATQNPITAAYQCRGDLSNAYCRACVAKIPAMLPALCGVDVAVARVQLASCYLRYQAVGFGQAPATQLLYKACGSRWRRTAAGCSTRGATRASTCWRSAKAVWEMLTGIVLGVPRNRLRRPRESRGGRSGRRGWRRRWGGRGGRGRGLSSSVKFHQSAPGNVPLMPPWRRRKFDDDRDAVQDEEMLPPDNRFCIN</sequence>
<keyword evidence="3" id="KW-0732">Signal</keyword>
<comment type="similarity">
    <text evidence="8">Belongs to the cysteine-rich repeat secretory protein family. Plasmodesmata-located proteins (PDLD) subfamily.</text>
</comment>
<dbReference type="GO" id="GO:0005886">
    <property type="term" value="C:plasma membrane"/>
    <property type="evidence" value="ECO:0007669"/>
    <property type="project" value="UniProtKB-SubCell"/>
</dbReference>
<dbReference type="PROSITE" id="PS51473">
    <property type="entry name" value="GNK2"/>
    <property type="match status" value="1"/>
</dbReference>
<dbReference type="PANTHER" id="PTHR32080">
    <property type="entry name" value="ANTIFUNGAL PROTEIN GINKBILOBIN-2-LIKE"/>
    <property type="match status" value="1"/>
</dbReference>
<comment type="caution">
    <text evidence="11">The sequence shown here is derived from an EMBL/GenBank/DDBJ whole genome shotgun (WGS) entry which is preliminary data.</text>
</comment>
<dbReference type="Proteomes" id="UP001603857">
    <property type="component" value="Unassembled WGS sequence"/>
</dbReference>